<evidence type="ECO:0000313" key="5">
    <source>
        <dbReference type="Proteomes" id="UP000663888"/>
    </source>
</evidence>
<evidence type="ECO:0000256" key="2">
    <source>
        <dbReference type="ARBA" id="ARBA00023242"/>
    </source>
</evidence>
<dbReference type="Proteomes" id="UP000663888">
    <property type="component" value="Unassembled WGS sequence"/>
</dbReference>
<protein>
    <recommendedName>
        <fullName evidence="6">Zn(2)-C6 fungal-type domain-containing protein</fullName>
    </recommendedName>
</protein>
<proteinExistence type="predicted"/>
<evidence type="ECO:0000313" key="4">
    <source>
        <dbReference type="EMBL" id="CAE6417558.1"/>
    </source>
</evidence>
<dbReference type="InterPro" id="IPR021858">
    <property type="entry name" value="Fun_TF"/>
</dbReference>
<gene>
    <name evidence="4" type="ORF">RDB_LOCUS18951</name>
</gene>
<evidence type="ECO:0008006" key="6">
    <source>
        <dbReference type="Google" id="ProtNLM"/>
    </source>
</evidence>
<organism evidence="4 5">
    <name type="scientific">Rhizoctonia solani</name>
    <dbReference type="NCBI Taxonomy" id="456999"/>
    <lineage>
        <taxon>Eukaryota</taxon>
        <taxon>Fungi</taxon>
        <taxon>Dikarya</taxon>
        <taxon>Basidiomycota</taxon>
        <taxon>Agaricomycotina</taxon>
        <taxon>Agaricomycetes</taxon>
        <taxon>Cantharellales</taxon>
        <taxon>Ceratobasidiaceae</taxon>
        <taxon>Rhizoctonia</taxon>
    </lineage>
</organism>
<accession>A0A8H2X958</accession>
<comment type="caution">
    <text evidence="4">The sequence shown here is derived from an EMBL/GenBank/DDBJ whole genome shotgun (WGS) entry which is preliminary data.</text>
</comment>
<dbReference type="SUPFAM" id="SSF57701">
    <property type="entry name" value="Zn2/Cys6 DNA-binding domain"/>
    <property type="match status" value="1"/>
</dbReference>
<name>A0A8H2X958_9AGAM</name>
<keyword evidence="2" id="KW-0539">Nucleus</keyword>
<dbReference type="CDD" id="cd00067">
    <property type="entry name" value="GAL4"/>
    <property type="match status" value="1"/>
</dbReference>
<evidence type="ECO:0000256" key="3">
    <source>
        <dbReference type="SAM" id="MobiDB-lite"/>
    </source>
</evidence>
<feature type="compositionally biased region" description="Low complexity" evidence="3">
    <location>
        <begin position="47"/>
        <end position="58"/>
    </location>
</feature>
<dbReference type="Pfam" id="PF11951">
    <property type="entry name" value="Fungal_trans_2"/>
    <property type="match status" value="1"/>
</dbReference>
<dbReference type="GO" id="GO:0008270">
    <property type="term" value="F:zinc ion binding"/>
    <property type="evidence" value="ECO:0007669"/>
    <property type="project" value="InterPro"/>
</dbReference>
<evidence type="ECO:0000256" key="1">
    <source>
        <dbReference type="ARBA" id="ARBA00004123"/>
    </source>
</evidence>
<feature type="region of interest" description="Disordered" evidence="3">
    <location>
        <begin position="41"/>
        <end position="61"/>
    </location>
</feature>
<dbReference type="PANTHER" id="PTHR37534">
    <property type="entry name" value="TRANSCRIPTIONAL ACTIVATOR PROTEIN UGA3"/>
    <property type="match status" value="1"/>
</dbReference>
<reference evidence="4" key="1">
    <citation type="submission" date="2021-01" db="EMBL/GenBank/DDBJ databases">
        <authorList>
            <person name="Kaushik A."/>
        </authorList>
    </citation>
    <scope>NUCLEOTIDE SEQUENCE</scope>
    <source>
        <strain evidence="4">AG4-R118</strain>
    </source>
</reference>
<dbReference type="InterPro" id="IPR001138">
    <property type="entry name" value="Zn2Cys6_DnaBD"/>
</dbReference>
<dbReference type="InterPro" id="IPR036864">
    <property type="entry name" value="Zn2-C6_fun-type_DNA-bd_sf"/>
</dbReference>
<dbReference type="GO" id="GO:0005634">
    <property type="term" value="C:nucleus"/>
    <property type="evidence" value="ECO:0007669"/>
    <property type="project" value="UniProtKB-SubCell"/>
</dbReference>
<dbReference type="GO" id="GO:0000981">
    <property type="term" value="F:DNA-binding transcription factor activity, RNA polymerase II-specific"/>
    <property type="evidence" value="ECO:0007669"/>
    <property type="project" value="InterPro"/>
</dbReference>
<dbReference type="EMBL" id="CAJMWX010000439">
    <property type="protein sequence ID" value="CAE6417558.1"/>
    <property type="molecule type" value="Genomic_DNA"/>
</dbReference>
<dbReference type="AlphaFoldDB" id="A0A8H2X958"/>
<dbReference type="PANTHER" id="PTHR37534:SF46">
    <property type="entry name" value="ZN(II)2CYS6 TRANSCRIPTION FACTOR (EUROFUNG)"/>
    <property type="match status" value="1"/>
</dbReference>
<comment type="subcellular location">
    <subcellularLocation>
        <location evidence="1">Nucleus</location>
    </subcellularLocation>
</comment>
<sequence length="505" mass="56768">MQVESGITCGNCCERNTLCDGVKPICNTCIRDGQLCSGFETPDHEPGSSPTLSSSPGTKKATPDALLQAVSILISTPIWVSQAPGYPNYPNSELPSQDHLEVPPRSLIPKNVPPNPVAVRNALPFIYSQYSRLIKRMAFREPPPSVMASLMERLSISATTFSLMTLGASIIQSMVDAADKTNWRAYEKPIDSLHWQTCHTPEEGSSLLCTKGRLTVAIELTAYKIFISNTALGYSFLRRAVPLATRVAYSYPQIWTKQGKISTQKLLSLDVMELCSFLWMDTMTSTLLGTTPLLCYDTASRGKLRLRHAIEWMNGCPQEFISWFARLNIARSTTRDGNNPLLTDWKMIEKEIREWEPLIDKTGFSRDTVTRLAVIEGWRNALLIYLYVGVCGMTSVDHRVQSAVKQILRLSQVAKLEVTYERHIFGPAIFAGVCARLESQRKSILRIVSFQRCSPIWVLQISDFAFILQHLWRGAARGGNPIIWDDYIRSRRAILPIYEQELCIP</sequence>